<dbReference type="InterPro" id="IPR055066">
    <property type="entry name" value="AASDHPPT_N"/>
</dbReference>
<dbReference type="InterPro" id="IPR008278">
    <property type="entry name" value="4-PPantetheinyl_Trfase_dom"/>
</dbReference>
<dbReference type="SUPFAM" id="SSF56214">
    <property type="entry name" value="4'-phosphopantetheinyl transferase"/>
    <property type="match status" value="2"/>
</dbReference>
<keyword evidence="4" id="KW-0808">Transferase</keyword>
<dbReference type="InterPro" id="IPR037143">
    <property type="entry name" value="4-PPantetheinyl_Trfase_dom_sf"/>
</dbReference>
<comment type="catalytic activity">
    <reaction evidence="7">
        <text>apo-[ACP] + CoA = holo-[ACP] + adenosine 3',5'-bisphosphate + H(+)</text>
        <dbReference type="Rhea" id="RHEA:12068"/>
        <dbReference type="Rhea" id="RHEA-COMP:9685"/>
        <dbReference type="Rhea" id="RHEA-COMP:9690"/>
        <dbReference type="ChEBI" id="CHEBI:15378"/>
        <dbReference type="ChEBI" id="CHEBI:29999"/>
        <dbReference type="ChEBI" id="CHEBI:57287"/>
        <dbReference type="ChEBI" id="CHEBI:58343"/>
        <dbReference type="ChEBI" id="CHEBI:64479"/>
        <dbReference type="EC" id="2.7.8.7"/>
    </reaction>
    <physiologicalReaction direction="left-to-right" evidence="7">
        <dbReference type="Rhea" id="RHEA:12069"/>
    </physiologicalReaction>
</comment>
<dbReference type="Pfam" id="PF22624">
    <property type="entry name" value="AASDHPPT_N"/>
    <property type="match status" value="1"/>
</dbReference>
<organism evidence="11 12">
    <name type="scientific">Psylliodes chrysocephalus</name>
    <dbReference type="NCBI Taxonomy" id="3402493"/>
    <lineage>
        <taxon>Eukaryota</taxon>
        <taxon>Metazoa</taxon>
        <taxon>Ecdysozoa</taxon>
        <taxon>Arthropoda</taxon>
        <taxon>Hexapoda</taxon>
        <taxon>Insecta</taxon>
        <taxon>Pterygota</taxon>
        <taxon>Neoptera</taxon>
        <taxon>Endopterygota</taxon>
        <taxon>Coleoptera</taxon>
        <taxon>Polyphaga</taxon>
        <taxon>Cucujiformia</taxon>
        <taxon>Chrysomeloidea</taxon>
        <taxon>Chrysomelidae</taxon>
        <taxon>Galerucinae</taxon>
        <taxon>Alticini</taxon>
        <taxon>Psylliodes</taxon>
    </lineage>
</organism>
<evidence type="ECO:0000256" key="5">
    <source>
        <dbReference type="ARBA" id="ARBA00030484"/>
    </source>
</evidence>
<proteinExistence type="inferred from homology"/>
<dbReference type="GO" id="GO:0000287">
    <property type="term" value="F:magnesium ion binding"/>
    <property type="evidence" value="ECO:0007669"/>
    <property type="project" value="InterPro"/>
</dbReference>
<dbReference type="OrthoDB" id="26719at2759"/>
<evidence type="ECO:0000256" key="2">
    <source>
        <dbReference type="ARBA" id="ARBA00013172"/>
    </source>
</evidence>
<evidence type="ECO:0000313" key="11">
    <source>
        <dbReference type="EMBL" id="CAH1101758.1"/>
    </source>
</evidence>
<protein>
    <recommendedName>
        <fullName evidence="3">L-aminoadipate-semialdehyde dehydrogenase-phosphopantetheinyl transferase</fullName>
        <ecNumber evidence="2">2.7.8.7</ecNumber>
    </recommendedName>
    <alternativeName>
        <fullName evidence="5">4'-phosphopantetheinyl transferase</fullName>
    </alternativeName>
    <alternativeName>
        <fullName evidence="6">Alpha-aminoadipic semialdehyde dehydrogenase-phosphopantetheinyl transferase</fullName>
    </alternativeName>
</protein>
<evidence type="ECO:0000259" key="9">
    <source>
        <dbReference type="Pfam" id="PF01648"/>
    </source>
</evidence>
<accession>A0A9P0CKJ8</accession>
<dbReference type="GO" id="GO:0019878">
    <property type="term" value="P:lysine biosynthetic process via aminoadipic acid"/>
    <property type="evidence" value="ECO:0007669"/>
    <property type="project" value="TreeGrafter"/>
</dbReference>
<name>A0A9P0CKJ8_9CUCU</name>
<keyword evidence="12" id="KW-1185">Reference proteome</keyword>
<evidence type="ECO:0000256" key="3">
    <source>
        <dbReference type="ARBA" id="ARBA00016301"/>
    </source>
</evidence>
<dbReference type="PANTHER" id="PTHR12215">
    <property type="entry name" value="PHOSPHOPANTETHEINE TRANSFERASE"/>
    <property type="match status" value="1"/>
</dbReference>
<evidence type="ECO:0000259" key="10">
    <source>
        <dbReference type="Pfam" id="PF22624"/>
    </source>
</evidence>
<comment type="similarity">
    <text evidence="1">Belongs to the P-Pant transferase superfamily. AcpS family.</text>
</comment>
<dbReference type="Pfam" id="PF01648">
    <property type="entry name" value="ACPS"/>
    <property type="match status" value="1"/>
</dbReference>
<feature type="domain" description="4'-phosphopantetheinyl transferase N-terminal" evidence="10">
    <location>
        <begin position="13"/>
        <end position="107"/>
    </location>
</feature>
<feature type="domain" description="4'-phosphopantetheinyl transferase" evidence="9">
    <location>
        <begin position="112"/>
        <end position="193"/>
    </location>
</feature>
<evidence type="ECO:0000313" key="12">
    <source>
        <dbReference type="Proteomes" id="UP001153636"/>
    </source>
</evidence>
<gene>
    <name evidence="11" type="ORF">PSYICH_LOCUS3388</name>
</gene>
<evidence type="ECO:0000256" key="1">
    <source>
        <dbReference type="ARBA" id="ARBA00006195"/>
    </source>
</evidence>
<dbReference type="Gene3D" id="3.90.470.20">
    <property type="entry name" value="4'-phosphopantetheinyl transferase domain"/>
    <property type="match status" value="2"/>
</dbReference>
<dbReference type="GO" id="GO:0008897">
    <property type="term" value="F:holo-[acyl-carrier-protein] synthase activity"/>
    <property type="evidence" value="ECO:0007669"/>
    <property type="project" value="UniProtKB-EC"/>
</dbReference>
<comment type="catalytic activity">
    <reaction evidence="8">
        <text>apo-[ACP] + acetyl-CoA = acetyl-[ACP] + adenosine 3',5'-bisphosphate + H(+)</text>
        <dbReference type="Rhea" id="RHEA:46564"/>
        <dbReference type="Rhea" id="RHEA-COMP:9621"/>
        <dbReference type="Rhea" id="RHEA-COMP:9690"/>
        <dbReference type="ChEBI" id="CHEBI:15378"/>
        <dbReference type="ChEBI" id="CHEBI:29999"/>
        <dbReference type="ChEBI" id="CHEBI:57288"/>
        <dbReference type="ChEBI" id="CHEBI:58343"/>
        <dbReference type="ChEBI" id="CHEBI:78446"/>
    </reaction>
    <physiologicalReaction direction="left-to-right" evidence="8">
        <dbReference type="Rhea" id="RHEA:46565"/>
    </physiologicalReaction>
</comment>
<dbReference type="PANTHER" id="PTHR12215:SF10">
    <property type="entry name" value="L-AMINOADIPATE-SEMIALDEHYDE DEHYDROGENASE-PHOSPHOPANTETHEINYL TRANSFERASE"/>
    <property type="match status" value="1"/>
</dbReference>
<reference evidence="11" key="1">
    <citation type="submission" date="2022-01" db="EMBL/GenBank/DDBJ databases">
        <authorList>
            <person name="King R."/>
        </authorList>
    </citation>
    <scope>NUCLEOTIDE SEQUENCE</scope>
</reference>
<evidence type="ECO:0000256" key="4">
    <source>
        <dbReference type="ARBA" id="ARBA00022679"/>
    </source>
</evidence>
<dbReference type="Proteomes" id="UP001153636">
    <property type="component" value="Chromosome 12"/>
</dbReference>
<dbReference type="FunFam" id="3.90.470.20:FF:000003">
    <property type="entry name" value="L-aminoadipate-semialdehyde dehydrogenase-phosphopantetheinyl transferase"/>
    <property type="match status" value="1"/>
</dbReference>
<evidence type="ECO:0000256" key="7">
    <source>
        <dbReference type="ARBA" id="ARBA00048641"/>
    </source>
</evidence>
<dbReference type="AlphaFoldDB" id="A0A9P0CKJ8"/>
<evidence type="ECO:0000256" key="8">
    <source>
        <dbReference type="ARBA" id="ARBA00048794"/>
    </source>
</evidence>
<sequence length="275" mass="31734">MSNKSVRWAFDISKWNPSVPEILLASSCIQADQKDRLNRFVFKKDLKYSLVGYLMSRKFVSEALNRSYNSVKFIRDDRDKPIVENNVAKVNFNVSHHGNYTVCVGECGDLLLGVDVMRFEYSGGKTLSEFFRIMNRQFSPEEWLNIKGASHEKDQIAMFSRHWALKESYVKALGVGITVNLQEISFNVVTKTLSKEKLTTDTALYIKGDKIYWMFQECLLDEDHCVSVAISDPDFRENTMFSELTFEELMKNCVPFSDADQGFCDGYFKKLDKKC</sequence>
<dbReference type="EMBL" id="OV651824">
    <property type="protein sequence ID" value="CAH1101758.1"/>
    <property type="molecule type" value="Genomic_DNA"/>
</dbReference>
<dbReference type="InterPro" id="IPR050559">
    <property type="entry name" value="P-Pant_transferase_sf"/>
</dbReference>
<dbReference type="EC" id="2.7.8.7" evidence="2"/>
<dbReference type="GO" id="GO:0005829">
    <property type="term" value="C:cytosol"/>
    <property type="evidence" value="ECO:0007669"/>
    <property type="project" value="TreeGrafter"/>
</dbReference>
<evidence type="ECO:0000256" key="6">
    <source>
        <dbReference type="ARBA" id="ARBA00033443"/>
    </source>
</evidence>